<name>A0A2S9H2E5_9BURK</name>
<evidence type="ECO:0000256" key="1">
    <source>
        <dbReference type="ARBA" id="ARBA00004418"/>
    </source>
</evidence>
<comment type="subcellular location">
    <subcellularLocation>
        <location evidence="1">Periplasm</location>
    </subcellularLocation>
</comment>
<dbReference type="Gene3D" id="3.40.190.10">
    <property type="entry name" value="Periplasmic binding protein-like II"/>
    <property type="match status" value="2"/>
</dbReference>
<comment type="similarity">
    <text evidence="2">Belongs to the bacterial solute-binding protein SsuA/TauA family.</text>
</comment>
<reference evidence="5 6" key="1">
    <citation type="submission" date="2018-02" db="EMBL/GenBank/DDBJ databases">
        <title>Solimicrobium silvestre gen. nov., sp. nov., isolated from alpine forest soil.</title>
        <authorList>
            <person name="Margesin R."/>
            <person name="Albuquerque L."/>
            <person name="Zhang D.-C."/>
            <person name="Froufe H.J.C."/>
            <person name="Severino R."/>
            <person name="Roxo I."/>
            <person name="Egas C."/>
            <person name="Da Costa M.S."/>
        </authorList>
    </citation>
    <scope>NUCLEOTIDE SEQUENCE [LARGE SCALE GENOMIC DNA]</scope>
    <source>
        <strain evidence="5 6">S20-91</strain>
    </source>
</reference>
<dbReference type="Proteomes" id="UP000237839">
    <property type="component" value="Unassembled WGS sequence"/>
</dbReference>
<dbReference type="GO" id="GO:0042597">
    <property type="term" value="C:periplasmic space"/>
    <property type="evidence" value="ECO:0007669"/>
    <property type="project" value="UniProtKB-SubCell"/>
</dbReference>
<dbReference type="GO" id="GO:0042918">
    <property type="term" value="P:alkanesulfonate transmembrane transport"/>
    <property type="evidence" value="ECO:0007669"/>
    <property type="project" value="TreeGrafter"/>
</dbReference>
<dbReference type="PANTHER" id="PTHR30024:SF47">
    <property type="entry name" value="TAURINE-BINDING PERIPLASMIC PROTEIN"/>
    <property type="match status" value="1"/>
</dbReference>
<dbReference type="InterPro" id="IPR015168">
    <property type="entry name" value="SsuA/THI5"/>
</dbReference>
<feature type="domain" description="SsuA/THI5-like" evidence="4">
    <location>
        <begin position="46"/>
        <end position="260"/>
    </location>
</feature>
<accession>A0A2S9H2E5</accession>
<proteinExistence type="inferred from homology"/>
<evidence type="ECO:0000256" key="2">
    <source>
        <dbReference type="ARBA" id="ARBA00010742"/>
    </source>
</evidence>
<dbReference type="SUPFAM" id="SSF53850">
    <property type="entry name" value="Periplasmic binding protein-like II"/>
    <property type="match status" value="1"/>
</dbReference>
<evidence type="ECO:0000313" key="6">
    <source>
        <dbReference type="Proteomes" id="UP000237839"/>
    </source>
</evidence>
<gene>
    <name evidence="5" type="ORF">S2091_1325</name>
</gene>
<organism evidence="5 6">
    <name type="scientific">Solimicrobium silvestre</name>
    <dbReference type="NCBI Taxonomy" id="2099400"/>
    <lineage>
        <taxon>Bacteria</taxon>
        <taxon>Pseudomonadati</taxon>
        <taxon>Pseudomonadota</taxon>
        <taxon>Betaproteobacteria</taxon>
        <taxon>Burkholderiales</taxon>
        <taxon>Oxalobacteraceae</taxon>
        <taxon>Solimicrobium</taxon>
    </lineage>
</organism>
<dbReference type="Pfam" id="PF09084">
    <property type="entry name" value="NMT1"/>
    <property type="match status" value="1"/>
</dbReference>
<dbReference type="AlphaFoldDB" id="A0A2S9H2E5"/>
<dbReference type="EMBL" id="PUGF01000004">
    <property type="protein sequence ID" value="PRC94152.1"/>
    <property type="molecule type" value="Genomic_DNA"/>
</dbReference>
<sequence>MTKLPKLSTFLKSLFTLIMFAISTNSISAEKIILIVGGMEKQIYLPVKLAERLGYLKETGLDIELLSEPSGVNAVTEMLSGAAQGVVGFYDHTIDLQARGKQVQSVVQFSQAPGEAILVSKTASAHIKSPADFKGKTLGVTGLGSSTNFLTQFLASKYGVKNSEYTTLPVGSGSTFIAAMTQKKIDAGMTTEPTISRLTSTGAASILVDLRTLKATEAALGGAYPGACLYMPTAWVNSHKEQVQKIVTAFVKTLAYIQTHSAQEIADMMPPDYYKANKQQYIDSLSASKDMFTADGIMPESGPATVLNVLNGFNKAVQGKNINLSNTYTTEFVKAARK</sequence>
<evidence type="ECO:0000259" key="4">
    <source>
        <dbReference type="Pfam" id="PF09084"/>
    </source>
</evidence>
<keyword evidence="3" id="KW-0732">Signal</keyword>
<protein>
    <submittedName>
        <fullName evidence="5">NMT1/THI5 like</fullName>
    </submittedName>
</protein>
<evidence type="ECO:0000313" key="5">
    <source>
        <dbReference type="EMBL" id="PRC94152.1"/>
    </source>
</evidence>
<comment type="caution">
    <text evidence="5">The sequence shown here is derived from an EMBL/GenBank/DDBJ whole genome shotgun (WGS) entry which is preliminary data.</text>
</comment>
<dbReference type="PANTHER" id="PTHR30024">
    <property type="entry name" value="ALIPHATIC SULFONATES-BINDING PROTEIN-RELATED"/>
    <property type="match status" value="1"/>
</dbReference>
<evidence type="ECO:0000256" key="3">
    <source>
        <dbReference type="ARBA" id="ARBA00022729"/>
    </source>
</evidence>
<keyword evidence="6" id="KW-1185">Reference proteome</keyword>